<protein>
    <submittedName>
        <fullName evidence="3">Universal stress protein UspA</fullName>
    </submittedName>
</protein>
<proteinExistence type="inferred from homology"/>
<dbReference type="RefSeq" id="WP_050530293.1">
    <property type="nucleotide sequence ID" value="NZ_AQQZ01000003.1"/>
</dbReference>
<comment type="similarity">
    <text evidence="1">Belongs to the universal stress protein A family.</text>
</comment>
<dbReference type="OrthoDB" id="9792500at2"/>
<sequence length="141" mass="15019">MFDTLLLAVDINDPEGTLRGAQVAVDMAKRDGSVLHVLNVVPEQGMPIVGASLAPDHDETVRNAAHKGLEDWAAAHVPQDVSAKLHVARGTVYDQILKAADRLGVGCIIVGAHSPMLKDYLIGTNAARVVRHASQSVFVVR</sequence>
<keyword evidence="4" id="KW-1185">Reference proteome</keyword>
<dbReference type="AlphaFoldDB" id="A0A0L1JQY3"/>
<dbReference type="PANTHER" id="PTHR46268">
    <property type="entry name" value="STRESS RESPONSE PROTEIN NHAX"/>
    <property type="match status" value="1"/>
</dbReference>
<dbReference type="InterPro" id="IPR014729">
    <property type="entry name" value="Rossmann-like_a/b/a_fold"/>
</dbReference>
<dbReference type="PANTHER" id="PTHR46268:SF6">
    <property type="entry name" value="UNIVERSAL STRESS PROTEIN UP12"/>
    <property type="match status" value="1"/>
</dbReference>
<dbReference type="InterPro" id="IPR006016">
    <property type="entry name" value="UspA"/>
</dbReference>
<dbReference type="Pfam" id="PF00582">
    <property type="entry name" value="Usp"/>
    <property type="match status" value="1"/>
</dbReference>
<evidence type="ECO:0000313" key="4">
    <source>
        <dbReference type="Proteomes" id="UP000036938"/>
    </source>
</evidence>
<gene>
    <name evidence="3" type="ORF">ATO11_07895</name>
</gene>
<dbReference type="CDD" id="cd00293">
    <property type="entry name" value="USP-like"/>
    <property type="match status" value="1"/>
</dbReference>
<comment type="caution">
    <text evidence="3">The sequence shown here is derived from an EMBL/GenBank/DDBJ whole genome shotgun (WGS) entry which is preliminary data.</text>
</comment>
<name>A0A0L1JQY3_9RHOB</name>
<evidence type="ECO:0000313" key="3">
    <source>
        <dbReference type="EMBL" id="KNG94146.1"/>
    </source>
</evidence>
<dbReference type="SUPFAM" id="SSF52402">
    <property type="entry name" value="Adenine nucleotide alpha hydrolases-like"/>
    <property type="match status" value="1"/>
</dbReference>
<dbReference type="Proteomes" id="UP000036938">
    <property type="component" value="Unassembled WGS sequence"/>
</dbReference>
<dbReference type="EMBL" id="AQQZ01000003">
    <property type="protein sequence ID" value="KNG94146.1"/>
    <property type="molecule type" value="Genomic_DNA"/>
</dbReference>
<organism evidence="3 4">
    <name type="scientific">Pseudaestuariivita atlantica</name>
    <dbReference type="NCBI Taxonomy" id="1317121"/>
    <lineage>
        <taxon>Bacteria</taxon>
        <taxon>Pseudomonadati</taxon>
        <taxon>Pseudomonadota</taxon>
        <taxon>Alphaproteobacteria</taxon>
        <taxon>Rhodobacterales</taxon>
        <taxon>Paracoccaceae</taxon>
        <taxon>Pseudaestuariivita</taxon>
    </lineage>
</organism>
<evidence type="ECO:0000256" key="1">
    <source>
        <dbReference type="ARBA" id="ARBA00008791"/>
    </source>
</evidence>
<feature type="domain" description="UspA" evidence="2">
    <location>
        <begin position="1"/>
        <end position="141"/>
    </location>
</feature>
<reference evidence="3 4" key="1">
    <citation type="journal article" date="2015" name="Int. J. Syst. Evol. Microbiol.">
        <title>Aestuariivita atlantica sp. nov., isolated from deep sea sediment of the Atlantic Ocean.</title>
        <authorList>
            <person name="Li G."/>
            <person name="Lai Q."/>
            <person name="Du Y."/>
            <person name="Liu X."/>
            <person name="Sun F."/>
            <person name="Shao Z."/>
        </authorList>
    </citation>
    <scope>NUCLEOTIDE SEQUENCE [LARGE SCALE GENOMIC DNA]</scope>
    <source>
        <strain evidence="3 4">22II-S11-z3</strain>
    </source>
</reference>
<dbReference type="STRING" id="1317121.ATO11_07895"/>
<accession>A0A0L1JQY3</accession>
<dbReference type="Gene3D" id="3.40.50.620">
    <property type="entry name" value="HUPs"/>
    <property type="match status" value="1"/>
</dbReference>
<evidence type="ECO:0000259" key="2">
    <source>
        <dbReference type="Pfam" id="PF00582"/>
    </source>
</evidence>